<dbReference type="Pfam" id="PF25601">
    <property type="entry name" value="AAA_lid_14"/>
    <property type="match status" value="1"/>
</dbReference>
<evidence type="ECO:0000313" key="9">
    <source>
        <dbReference type="Proteomes" id="UP000029692"/>
    </source>
</evidence>
<dbReference type="GO" id="GO:0006355">
    <property type="term" value="P:regulation of DNA-templated transcription"/>
    <property type="evidence" value="ECO:0007669"/>
    <property type="project" value="InterPro"/>
</dbReference>
<name>A0A098QXM3_9SPIO</name>
<dbReference type="InterPro" id="IPR002078">
    <property type="entry name" value="Sigma_54_int"/>
</dbReference>
<dbReference type="SUPFAM" id="SSF46689">
    <property type="entry name" value="Homeodomain-like"/>
    <property type="match status" value="1"/>
</dbReference>
<dbReference type="Gene3D" id="3.40.50.300">
    <property type="entry name" value="P-loop containing nucleotide triphosphate hydrolases"/>
    <property type="match status" value="1"/>
</dbReference>
<dbReference type="PROSITE" id="PS50110">
    <property type="entry name" value="RESPONSE_REGULATORY"/>
    <property type="match status" value="1"/>
</dbReference>
<evidence type="ECO:0000256" key="3">
    <source>
        <dbReference type="ARBA" id="ARBA00023015"/>
    </source>
</evidence>
<protein>
    <recommendedName>
        <fullName evidence="10">Chemotaxis protein CheY</fullName>
    </recommendedName>
</protein>
<dbReference type="EMBL" id="JNUP01000052">
    <property type="protein sequence ID" value="KGE72429.1"/>
    <property type="molecule type" value="Genomic_DNA"/>
</dbReference>
<dbReference type="GO" id="GO:0000160">
    <property type="term" value="P:phosphorelay signal transduction system"/>
    <property type="evidence" value="ECO:0007669"/>
    <property type="project" value="InterPro"/>
</dbReference>
<dbReference type="PANTHER" id="PTHR32071">
    <property type="entry name" value="TRANSCRIPTIONAL REGULATORY PROTEIN"/>
    <property type="match status" value="1"/>
</dbReference>
<keyword evidence="9" id="KW-1185">Reference proteome</keyword>
<dbReference type="GO" id="GO:0043565">
    <property type="term" value="F:sequence-specific DNA binding"/>
    <property type="evidence" value="ECO:0007669"/>
    <property type="project" value="InterPro"/>
</dbReference>
<dbReference type="InterPro" id="IPR058031">
    <property type="entry name" value="AAA_lid_NorR"/>
</dbReference>
<comment type="caution">
    <text evidence="8">The sequence shown here is derived from an EMBL/GenBank/DDBJ whole genome shotgun (WGS) entry which is preliminary data.</text>
</comment>
<dbReference type="InterPro" id="IPR009057">
    <property type="entry name" value="Homeodomain-like_sf"/>
</dbReference>
<dbReference type="InterPro" id="IPR025662">
    <property type="entry name" value="Sigma_54_int_dom_ATP-bd_1"/>
</dbReference>
<dbReference type="InterPro" id="IPR001789">
    <property type="entry name" value="Sig_transdc_resp-reg_receiver"/>
</dbReference>
<feature type="modified residue" description="4-aspartylphosphate" evidence="5">
    <location>
        <position position="56"/>
    </location>
</feature>
<dbReference type="FunFam" id="3.40.50.300:FF:000006">
    <property type="entry name" value="DNA-binding transcriptional regulator NtrC"/>
    <property type="match status" value="1"/>
</dbReference>
<accession>A0A098QXM3</accession>
<organism evidence="8 9">
    <name type="scientific">Spirochaeta lutea</name>
    <dbReference type="NCBI Taxonomy" id="1480694"/>
    <lineage>
        <taxon>Bacteria</taxon>
        <taxon>Pseudomonadati</taxon>
        <taxon>Spirochaetota</taxon>
        <taxon>Spirochaetia</taxon>
        <taxon>Spirochaetales</taxon>
        <taxon>Spirochaetaceae</taxon>
        <taxon>Spirochaeta</taxon>
    </lineage>
</organism>
<dbReference type="eggNOG" id="COG2204">
    <property type="taxonomic scope" value="Bacteria"/>
</dbReference>
<dbReference type="SUPFAM" id="SSF52540">
    <property type="entry name" value="P-loop containing nucleoside triphosphate hydrolases"/>
    <property type="match status" value="1"/>
</dbReference>
<evidence type="ECO:0000256" key="2">
    <source>
        <dbReference type="ARBA" id="ARBA00022840"/>
    </source>
</evidence>
<evidence type="ECO:0000256" key="1">
    <source>
        <dbReference type="ARBA" id="ARBA00022741"/>
    </source>
</evidence>
<dbReference type="Pfam" id="PF00158">
    <property type="entry name" value="Sigma54_activat"/>
    <property type="match status" value="1"/>
</dbReference>
<dbReference type="STRING" id="1480694.DC28_07150"/>
<keyword evidence="5" id="KW-0597">Phosphoprotein</keyword>
<dbReference type="AlphaFoldDB" id="A0A098QXM3"/>
<gene>
    <name evidence="8" type="ORF">DC28_07150</name>
</gene>
<dbReference type="InterPro" id="IPR011006">
    <property type="entry name" value="CheY-like_superfamily"/>
</dbReference>
<dbReference type="PROSITE" id="PS00675">
    <property type="entry name" value="SIGMA54_INTERACT_1"/>
    <property type="match status" value="1"/>
</dbReference>
<dbReference type="OrthoDB" id="9803970at2"/>
<reference evidence="8 9" key="1">
    <citation type="submission" date="2014-05" db="EMBL/GenBank/DDBJ databases">
        <title>De novo Genome Sequence of Spirocheata sp.</title>
        <authorList>
            <person name="Shivani Y."/>
            <person name="Subhash Y."/>
            <person name="Tushar L."/>
            <person name="Sasikala C."/>
            <person name="Ramana C.V."/>
        </authorList>
    </citation>
    <scope>NUCLEOTIDE SEQUENCE [LARGE SCALE GENOMIC DNA]</scope>
    <source>
        <strain evidence="8 9">JC230</strain>
    </source>
</reference>
<keyword evidence="2" id="KW-0067">ATP-binding</keyword>
<dbReference type="CDD" id="cd00009">
    <property type="entry name" value="AAA"/>
    <property type="match status" value="1"/>
</dbReference>
<dbReference type="Gene3D" id="1.10.8.60">
    <property type="match status" value="1"/>
</dbReference>
<dbReference type="Proteomes" id="UP000029692">
    <property type="component" value="Unassembled WGS sequence"/>
</dbReference>
<evidence type="ECO:0000259" key="6">
    <source>
        <dbReference type="PROSITE" id="PS50045"/>
    </source>
</evidence>
<proteinExistence type="predicted"/>
<dbReference type="PROSITE" id="PS50045">
    <property type="entry name" value="SIGMA54_INTERACT_4"/>
    <property type="match status" value="1"/>
</dbReference>
<evidence type="ECO:0000256" key="4">
    <source>
        <dbReference type="ARBA" id="ARBA00023163"/>
    </source>
</evidence>
<dbReference type="InterPro" id="IPR002197">
    <property type="entry name" value="HTH_Fis"/>
</dbReference>
<dbReference type="Gene3D" id="1.10.10.60">
    <property type="entry name" value="Homeodomain-like"/>
    <property type="match status" value="1"/>
</dbReference>
<dbReference type="RefSeq" id="WP_037547194.1">
    <property type="nucleotide sequence ID" value="NZ_JNUP01000052.1"/>
</dbReference>
<evidence type="ECO:0008006" key="10">
    <source>
        <dbReference type="Google" id="ProtNLM"/>
    </source>
</evidence>
<dbReference type="Pfam" id="PF00072">
    <property type="entry name" value="Response_reg"/>
    <property type="match status" value="1"/>
</dbReference>
<dbReference type="SUPFAM" id="SSF52172">
    <property type="entry name" value="CheY-like"/>
    <property type="match status" value="1"/>
</dbReference>
<dbReference type="SMART" id="SM00448">
    <property type="entry name" value="REC"/>
    <property type="match status" value="1"/>
</dbReference>
<dbReference type="GO" id="GO:0005524">
    <property type="term" value="F:ATP binding"/>
    <property type="evidence" value="ECO:0007669"/>
    <property type="project" value="UniProtKB-KW"/>
</dbReference>
<evidence type="ECO:0000256" key="5">
    <source>
        <dbReference type="PROSITE-ProRule" id="PRU00169"/>
    </source>
</evidence>
<evidence type="ECO:0000313" key="8">
    <source>
        <dbReference type="EMBL" id="KGE72429.1"/>
    </source>
</evidence>
<dbReference type="Pfam" id="PF02954">
    <property type="entry name" value="HTH_8"/>
    <property type="match status" value="1"/>
</dbReference>
<feature type="domain" description="Sigma-54 factor interaction" evidence="6">
    <location>
        <begin position="151"/>
        <end position="380"/>
    </location>
</feature>
<evidence type="ECO:0000259" key="7">
    <source>
        <dbReference type="PROSITE" id="PS50110"/>
    </source>
</evidence>
<dbReference type="Gene3D" id="3.40.50.2300">
    <property type="match status" value="1"/>
</dbReference>
<dbReference type="SMART" id="SM00382">
    <property type="entry name" value="AAA"/>
    <property type="match status" value="1"/>
</dbReference>
<keyword evidence="1" id="KW-0547">Nucleotide-binding</keyword>
<dbReference type="InterPro" id="IPR003593">
    <property type="entry name" value="AAA+_ATPase"/>
</dbReference>
<feature type="domain" description="Response regulatory" evidence="7">
    <location>
        <begin position="6"/>
        <end position="121"/>
    </location>
</feature>
<dbReference type="InterPro" id="IPR027417">
    <property type="entry name" value="P-loop_NTPase"/>
</dbReference>
<dbReference type="PANTHER" id="PTHR32071:SF13">
    <property type="entry name" value="RESPONSE REGULATOR HSFA"/>
    <property type="match status" value="1"/>
</dbReference>
<sequence length="484" mass="53767">MDEKPQILIIEDEYVPATLYKTVIEEGGLGTALICTDSRQALAMMENKPIALVLLDLIMPFVGGQELLEKITVQYPHIPVIILTGEEKLETAVECMKRGAFDFMTKPVDSTRLNMAIRHALTIRELQREVSKLSRLAEDQDLEHPEAFAGIVTRSAKMFRIFSYLEAVADSPKPILLTGESGTGKELLAQAIHRLARPDEPFVAVNVSGIEDMVFSDSLFGHRRGSFTGADRPRKGFIEEAGKGTLFLDEIGDLGQSSQIKLLRLLQEGEYYPLGSDTPRMSQARIVAATNASLSELVRQGNFRRDLYYRLIAHQVILPPLRERREDVAELAYHFLKQADREFRRGIRFRIPDDLLKAMTEYDFPGNVRELQGMMYNAVGASQGEELQVQVIRDYLSAAGMDARLDTVVSPSEDGGAFESSPNKAVHGPEGLVLTGTGVPTMAAVEDFLYDRALALCEGNQSKAASMLGVSQSTLSRWLRRNQS</sequence>
<keyword evidence="4" id="KW-0804">Transcription</keyword>
<keyword evidence="3" id="KW-0805">Transcription regulation</keyword>